<dbReference type="GO" id="GO:0016829">
    <property type="term" value="F:lyase activity"/>
    <property type="evidence" value="ECO:0007669"/>
    <property type="project" value="InterPro"/>
</dbReference>
<reference evidence="1" key="1">
    <citation type="journal article" date="2021" name="Proc. Natl. Acad. Sci. U.S.A.">
        <title>A Catalog of Tens of Thousands of Viruses from Human Metagenomes Reveals Hidden Associations with Chronic Diseases.</title>
        <authorList>
            <person name="Tisza M.J."/>
            <person name="Buck C.B."/>
        </authorList>
    </citation>
    <scope>NUCLEOTIDE SEQUENCE</scope>
    <source>
        <strain evidence="1">Ct8iP21</strain>
    </source>
</reference>
<dbReference type="InterPro" id="IPR013785">
    <property type="entry name" value="Aldolase_TIM"/>
</dbReference>
<evidence type="ECO:0000313" key="1">
    <source>
        <dbReference type="EMBL" id="DAG01466.1"/>
    </source>
</evidence>
<dbReference type="EMBL" id="BK016193">
    <property type="protein sequence ID" value="DAG01466.1"/>
    <property type="molecule type" value="Genomic_DNA"/>
</dbReference>
<name>A0A8S5V3Y4_9CAUD</name>
<proteinExistence type="predicted"/>
<dbReference type="Pfam" id="PF01081">
    <property type="entry name" value="Aldolase"/>
    <property type="match status" value="1"/>
</dbReference>
<dbReference type="Gene3D" id="3.20.20.70">
    <property type="entry name" value="Aldolase class I"/>
    <property type="match status" value="1"/>
</dbReference>
<dbReference type="SUPFAM" id="SSF51569">
    <property type="entry name" value="Aldolase"/>
    <property type="match status" value="1"/>
</dbReference>
<accession>A0A8S5V3Y4</accession>
<sequence>MINTENIIDKQKIIPMIDLSFIDVFGYDFYLHIIKKLYDVDMHCIMFNHLYKIDSVVTLFSLLKNKFSDIIIGIQNVISISYLQNFFKDQNIDFITMPICNEDLYYYCFQNCIECFPGGCTPTEIVHCEKSLLSEKINFFPAESFGGLQTIENISHLDDLYIEFIVDGGINLKNLKSYLCCLNVYACIYDFFYADFFPQKKMFTKDLTSYDYIFNELSRIKNEVIQYYNDFWNT</sequence>
<dbReference type="InterPro" id="IPR000887">
    <property type="entry name" value="Aldlse_KDPG_KHG"/>
</dbReference>
<organism evidence="1">
    <name type="scientific">Myoviridae sp. ct8iP21</name>
    <dbReference type="NCBI Taxonomy" id="2825041"/>
    <lineage>
        <taxon>Viruses</taxon>
        <taxon>Duplodnaviria</taxon>
        <taxon>Heunggongvirae</taxon>
        <taxon>Uroviricota</taxon>
        <taxon>Caudoviricetes</taxon>
    </lineage>
</organism>
<protein>
    <submittedName>
        <fullName evidence="1">2-keto-3-deoxy-6-phosphogluconate aldolase</fullName>
    </submittedName>
</protein>